<accession>A0ABU6ZSE8</accession>
<evidence type="ECO:0000313" key="2">
    <source>
        <dbReference type="Proteomes" id="UP001341840"/>
    </source>
</evidence>
<dbReference type="Proteomes" id="UP001341840">
    <property type="component" value="Unassembled WGS sequence"/>
</dbReference>
<dbReference type="EMBL" id="JASCZI010273334">
    <property type="protein sequence ID" value="MED6224666.1"/>
    <property type="molecule type" value="Genomic_DNA"/>
</dbReference>
<protein>
    <submittedName>
        <fullName evidence="1">Uncharacterized protein</fullName>
    </submittedName>
</protein>
<organism evidence="1 2">
    <name type="scientific">Stylosanthes scabra</name>
    <dbReference type="NCBI Taxonomy" id="79078"/>
    <lineage>
        <taxon>Eukaryota</taxon>
        <taxon>Viridiplantae</taxon>
        <taxon>Streptophyta</taxon>
        <taxon>Embryophyta</taxon>
        <taxon>Tracheophyta</taxon>
        <taxon>Spermatophyta</taxon>
        <taxon>Magnoliopsida</taxon>
        <taxon>eudicotyledons</taxon>
        <taxon>Gunneridae</taxon>
        <taxon>Pentapetalae</taxon>
        <taxon>rosids</taxon>
        <taxon>fabids</taxon>
        <taxon>Fabales</taxon>
        <taxon>Fabaceae</taxon>
        <taxon>Papilionoideae</taxon>
        <taxon>50 kb inversion clade</taxon>
        <taxon>dalbergioids sensu lato</taxon>
        <taxon>Dalbergieae</taxon>
        <taxon>Pterocarpus clade</taxon>
        <taxon>Stylosanthes</taxon>
    </lineage>
</organism>
<comment type="caution">
    <text evidence="1">The sequence shown here is derived from an EMBL/GenBank/DDBJ whole genome shotgun (WGS) entry which is preliminary data.</text>
</comment>
<sequence>MHHSDFGYELRCSSKSASTRHHEFSDDSTKVMPPFVAKSSSGLGFFRVGEECSDSEEECEEAEVAEVAKVANTIEVSNMNKEEEYFIATVYGGIEAIPEELPENCADPSESR</sequence>
<name>A0ABU6ZSE8_9FABA</name>
<keyword evidence="2" id="KW-1185">Reference proteome</keyword>
<gene>
    <name evidence="1" type="ORF">PIB30_086305</name>
</gene>
<reference evidence="1 2" key="1">
    <citation type="journal article" date="2023" name="Plants (Basel)">
        <title>Bridging the Gap: Combining Genomics and Transcriptomics Approaches to Understand Stylosanthes scabra, an Orphan Legume from the Brazilian Caatinga.</title>
        <authorList>
            <person name="Ferreira-Neto J.R.C."/>
            <person name="da Silva M.D."/>
            <person name="Binneck E."/>
            <person name="de Melo N.F."/>
            <person name="da Silva R.H."/>
            <person name="de Melo A.L.T.M."/>
            <person name="Pandolfi V."/>
            <person name="Bustamante F.O."/>
            <person name="Brasileiro-Vidal A.C."/>
            <person name="Benko-Iseppon A.M."/>
        </authorList>
    </citation>
    <scope>NUCLEOTIDE SEQUENCE [LARGE SCALE GENOMIC DNA]</scope>
    <source>
        <tissue evidence="1">Leaves</tissue>
    </source>
</reference>
<proteinExistence type="predicted"/>
<evidence type="ECO:0000313" key="1">
    <source>
        <dbReference type="EMBL" id="MED6224666.1"/>
    </source>
</evidence>